<reference evidence="1 2" key="1">
    <citation type="submission" date="2018-10" db="EMBL/GenBank/DDBJ databases">
        <title>Genomic Encyclopedia of Type Strains, Phase IV (KMG-IV): sequencing the most valuable type-strain genomes for metagenomic binning, comparative biology and taxonomic classification.</title>
        <authorList>
            <person name="Goeker M."/>
        </authorList>
    </citation>
    <scope>NUCLEOTIDE SEQUENCE [LARGE SCALE GENOMIC DNA]</scope>
    <source>
        <strain evidence="1 2">DSM 23229</strain>
    </source>
</reference>
<keyword evidence="2" id="KW-1185">Reference proteome</keyword>
<evidence type="ECO:0000313" key="1">
    <source>
        <dbReference type="EMBL" id="RKQ96905.1"/>
    </source>
</evidence>
<proteinExistence type="predicted"/>
<comment type="caution">
    <text evidence="1">The sequence shown here is derived from an EMBL/GenBank/DDBJ whole genome shotgun (WGS) entry which is preliminary data.</text>
</comment>
<dbReference type="Proteomes" id="UP000281975">
    <property type="component" value="Unassembled WGS sequence"/>
</dbReference>
<dbReference type="EMBL" id="RBIN01000008">
    <property type="protein sequence ID" value="RKQ96905.1"/>
    <property type="molecule type" value="Genomic_DNA"/>
</dbReference>
<dbReference type="AlphaFoldDB" id="A0A420WTW4"/>
<dbReference type="RefSeq" id="WP_121173682.1">
    <property type="nucleotide sequence ID" value="NZ_RBIN01000008.1"/>
</dbReference>
<gene>
    <name evidence="1" type="ORF">C7446_2766</name>
</gene>
<dbReference type="OrthoDB" id="9872330at2"/>
<sequence length="152" mass="16599">MRTIRRSIATAFINERHELLVIQPQAQGRFTLPRVAHEDERDPLDIVAGLSRTILGTTIDTREAMWIGRFSDLDDDQPELLEVAEVYVVPVTEASVDVRASGLPPAWAAINARPPADTLNSLVEIQILPALASVLGHGAPRPEDEPQPPAGE</sequence>
<evidence type="ECO:0000313" key="2">
    <source>
        <dbReference type="Proteomes" id="UP000281975"/>
    </source>
</evidence>
<name>A0A420WTW4_9GAMM</name>
<accession>A0A420WTW4</accession>
<protein>
    <recommendedName>
        <fullName evidence="3">ADP-ribose pyrophosphatase YjhB (NUDIX family)</fullName>
    </recommendedName>
</protein>
<organism evidence="1 2">
    <name type="scientific">Kushneria sinocarnis</name>
    <dbReference type="NCBI Taxonomy" id="595502"/>
    <lineage>
        <taxon>Bacteria</taxon>
        <taxon>Pseudomonadati</taxon>
        <taxon>Pseudomonadota</taxon>
        <taxon>Gammaproteobacteria</taxon>
        <taxon>Oceanospirillales</taxon>
        <taxon>Halomonadaceae</taxon>
        <taxon>Kushneria</taxon>
    </lineage>
</organism>
<evidence type="ECO:0008006" key="3">
    <source>
        <dbReference type="Google" id="ProtNLM"/>
    </source>
</evidence>